<evidence type="ECO:0000313" key="2">
    <source>
        <dbReference type="EMBL" id="OGH74012.1"/>
    </source>
</evidence>
<dbReference type="Proteomes" id="UP000177457">
    <property type="component" value="Unassembled WGS sequence"/>
</dbReference>
<feature type="domain" description="MIP18 family-like" evidence="1">
    <location>
        <begin position="6"/>
        <end position="77"/>
    </location>
</feature>
<dbReference type="STRING" id="1798683.A3C90_00860"/>
<dbReference type="EMBL" id="MFQE01000005">
    <property type="protein sequence ID" value="OGH74012.1"/>
    <property type="molecule type" value="Genomic_DNA"/>
</dbReference>
<organism evidence="2 3">
    <name type="scientific">Candidatus Magasanikbacteria bacterium RIFCSPHIGHO2_02_FULL_51_14</name>
    <dbReference type="NCBI Taxonomy" id="1798683"/>
    <lineage>
        <taxon>Bacteria</taxon>
        <taxon>Candidatus Magasanikiibacteriota</taxon>
    </lineage>
</organism>
<dbReference type="InterPro" id="IPR052339">
    <property type="entry name" value="Fe-S_Maturation_MIP18"/>
</dbReference>
<reference evidence="2 3" key="1">
    <citation type="journal article" date="2016" name="Nat. Commun.">
        <title>Thousands of microbial genomes shed light on interconnected biogeochemical processes in an aquifer system.</title>
        <authorList>
            <person name="Anantharaman K."/>
            <person name="Brown C.T."/>
            <person name="Hug L.A."/>
            <person name="Sharon I."/>
            <person name="Castelle C.J."/>
            <person name="Probst A.J."/>
            <person name="Thomas B.C."/>
            <person name="Singh A."/>
            <person name="Wilkins M.J."/>
            <person name="Karaoz U."/>
            <person name="Brodie E.L."/>
            <person name="Williams K.H."/>
            <person name="Hubbard S.S."/>
            <person name="Banfield J.F."/>
        </authorList>
    </citation>
    <scope>NUCLEOTIDE SEQUENCE [LARGE SCALE GENOMIC DNA]</scope>
</reference>
<comment type="caution">
    <text evidence="2">The sequence shown here is derived from an EMBL/GenBank/DDBJ whole genome shotgun (WGS) entry which is preliminary data.</text>
</comment>
<dbReference type="PANTHER" id="PTHR42831">
    <property type="entry name" value="FE-S PROTEIN MATURATION AUXILIARY FACTOR YITW"/>
    <property type="match status" value="1"/>
</dbReference>
<dbReference type="PANTHER" id="PTHR42831:SF1">
    <property type="entry name" value="FE-S PROTEIN MATURATION AUXILIARY FACTOR YITW"/>
    <property type="match status" value="1"/>
</dbReference>
<dbReference type="InterPro" id="IPR002744">
    <property type="entry name" value="MIP18-like"/>
</dbReference>
<evidence type="ECO:0000259" key="1">
    <source>
        <dbReference type="Pfam" id="PF01883"/>
    </source>
</evidence>
<dbReference type="Gene3D" id="3.30.300.130">
    <property type="entry name" value="Fe-S cluster assembly (FSCA)"/>
    <property type="match status" value="1"/>
</dbReference>
<gene>
    <name evidence="2" type="ORF">A3C90_00860</name>
</gene>
<dbReference type="AlphaFoldDB" id="A0A1F6MQW1"/>
<dbReference type="SUPFAM" id="SSF117916">
    <property type="entry name" value="Fe-S cluster assembly (FSCA) domain-like"/>
    <property type="match status" value="1"/>
</dbReference>
<sequence>MKAMAKEQILDRLKNVMDPEVACDIVTMGLVREVNIRDDGSVHIVYTLTSPMCPLGPQIEQDIRSELLSLGIDRVEIELTFDPPWREPEGLRAMMGLSI</sequence>
<accession>A0A1F6MQW1</accession>
<evidence type="ECO:0000313" key="3">
    <source>
        <dbReference type="Proteomes" id="UP000177457"/>
    </source>
</evidence>
<name>A0A1F6MQW1_9BACT</name>
<protein>
    <recommendedName>
        <fullName evidence="1">MIP18 family-like domain-containing protein</fullName>
    </recommendedName>
</protein>
<proteinExistence type="predicted"/>
<dbReference type="InterPro" id="IPR034904">
    <property type="entry name" value="FSCA_dom_sf"/>
</dbReference>
<dbReference type="Pfam" id="PF01883">
    <property type="entry name" value="FeS_assembly_P"/>
    <property type="match status" value="1"/>
</dbReference>